<dbReference type="PIRSF" id="PIRSF005646">
    <property type="entry name" value="FwdB"/>
    <property type="match status" value="1"/>
</dbReference>
<evidence type="ECO:0000313" key="2">
    <source>
        <dbReference type="Proteomes" id="UP000322214"/>
    </source>
</evidence>
<dbReference type="STRING" id="980251.GCA_001642875_02227"/>
<dbReference type="OrthoDB" id="240576at2"/>
<name>A0A5B9PNK0_9BACT</name>
<reference evidence="1 2" key="1">
    <citation type="submission" date="2019-08" db="EMBL/GenBank/DDBJ databases">
        <title>Deep-cultivation of Planctomycetes and their phenomic and genomic characterization uncovers novel biology.</title>
        <authorList>
            <person name="Wiegand S."/>
            <person name="Jogler M."/>
            <person name="Boedeker C."/>
            <person name="Pinto D."/>
            <person name="Vollmers J."/>
            <person name="Rivas-Marin E."/>
            <person name="Kohn T."/>
            <person name="Peeters S.H."/>
            <person name="Heuer A."/>
            <person name="Rast P."/>
            <person name="Oberbeckmann S."/>
            <person name="Bunk B."/>
            <person name="Jeske O."/>
            <person name="Meyerdierks A."/>
            <person name="Storesund J.E."/>
            <person name="Kallscheuer N."/>
            <person name="Luecker S."/>
            <person name="Lage O.M."/>
            <person name="Pohl T."/>
            <person name="Merkel B.J."/>
            <person name="Hornburger P."/>
            <person name="Mueller R.-W."/>
            <person name="Bruemmer F."/>
            <person name="Labrenz M."/>
            <person name="Spormann A.M."/>
            <person name="Op den Camp H."/>
            <person name="Overmann J."/>
            <person name="Amann R."/>
            <person name="Jetten M.S.M."/>
            <person name="Mascher T."/>
            <person name="Medema M.H."/>
            <person name="Devos D.P."/>
            <person name="Kaster A.-K."/>
            <person name="Ovreas L."/>
            <person name="Rohde M."/>
            <person name="Galperin M.Y."/>
            <person name="Jogler C."/>
        </authorList>
    </citation>
    <scope>NUCLEOTIDE SEQUENCE [LARGE SCALE GENOMIC DNA]</scope>
    <source>
        <strain evidence="1 2">FC18</strain>
    </source>
</reference>
<dbReference type="GO" id="GO:0018493">
    <property type="term" value="F:formylmethanofuran dehydrogenase activity"/>
    <property type="evidence" value="ECO:0007669"/>
    <property type="project" value="InterPro"/>
</dbReference>
<dbReference type="Gene3D" id="3.40.228.10">
    <property type="entry name" value="Dimethylsulfoxide Reductase, domain 2"/>
    <property type="match status" value="1"/>
</dbReference>
<dbReference type="Proteomes" id="UP000322214">
    <property type="component" value="Chromosome"/>
</dbReference>
<sequence length="407" mass="44427">MNSLRRVCPGCSCLCDGLTTAADSKVPVEALSCNVGAAWFADRIEAAQATQSQTKIQSQISDTQLAEVRELLDKANAPLITGIENLSTAAQQSAVRVADRFYAGIDSGWSNAARGSMFSLQRYGKVTATLGEVANRSDLVVLWFCDPETTHPRFVERFVRNEDKPKKRLIVIDETKTATAVLADEFIRVSAADAQTFAQQLRLELAGHRENSSLITAMTSANYGSLFVGKPSGVDANFDVTTDQWFQLVRSLNDHTRFVMGSLRKDRNGIGANNVLASLSGFPDAVRFTKSAESGPKHNGLEYSTTSVIRRRECDLLVVCDMGVSEPFENHLDEETIAWLKSIPVIVLSDRPASQYRTATLHFVTGTPGWTTAGDFVRTDDVPIPMPAIEGTDLQIAQRLFDGLISG</sequence>
<keyword evidence="2" id="KW-1185">Reference proteome</keyword>
<proteinExistence type="predicted"/>
<dbReference type="RefSeq" id="WP_148618985.1">
    <property type="nucleotide sequence ID" value="NZ_CP042912.1"/>
</dbReference>
<dbReference type="AlphaFoldDB" id="A0A5B9PNK0"/>
<accession>A0A5B9PNK0</accession>
<evidence type="ECO:0008006" key="3">
    <source>
        <dbReference type="Google" id="ProtNLM"/>
    </source>
</evidence>
<gene>
    <name evidence="1" type="ORF">MFFC18_40370</name>
</gene>
<organism evidence="1 2">
    <name type="scientific">Mariniblastus fucicola</name>
    <dbReference type="NCBI Taxonomy" id="980251"/>
    <lineage>
        <taxon>Bacteria</taxon>
        <taxon>Pseudomonadati</taxon>
        <taxon>Planctomycetota</taxon>
        <taxon>Planctomycetia</taxon>
        <taxon>Pirellulales</taxon>
        <taxon>Pirellulaceae</taxon>
        <taxon>Mariniblastus</taxon>
    </lineage>
</organism>
<dbReference type="GO" id="GO:0015948">
    <property type="term" value="P:methanogenesis"/>
    <property type="evidence" value="ECO:0007669"/>
    <property type="project" value="InterPro"/>
</dbReference>
<evidence type="ECO:0000313" key="1">
    <source>
        <dbReference type="EMBL" id="QEG24121.1"/>
    </source>
</evidence>
<dbReference type="EMBL" id="CP042912">
    <property type="protein sequence ID" value="QEG24121.1"/>
    <property type="molecule type" value="Genomic_DNA"/>
</dbReference>
<protein>
    <recommendedName>
        <fullName evidence="3">Formylmethanofuran dehydrogenase subunit B</fullName>
    </recommendedName>
</protein>
<dbReference type="InterPro" id="IPR016457">
    <property type="entry name" value="Formylmethanofuran_DH_bsu"/>
</dbReference>
<dbReference type="SUPFAM" id="SSF53706">
    <property type="entry name" value="Formate dehydrogenase/DMSO reductase, domains 1-3"/>
    <property type="match status" value="1"/>
</dbReference>
<dbReference type="KEGG" id="mff:MFFC18_40370"/>